<evidence type="ECO:0000313" key="3">
    <source>
        <dbReference type="Proteomes" id="UP001385951"/>
    </source>
</evidence>
<evidence type="ECO:0000313" key="2">
    <source>
        <dbReference type="EMBL" id="KAK7687044.1"/>
    </source>
</evidence>
<dbReference type="EMBL" id="JASBNA010000014">
    <property type="protein sequence ID" value="KAK7687044.1"/>
    <property type="molecule type" value="Genomic_DNA"/>
</dbReference>
<keyword evidence="3" id="KW-1185">Reference proteome</keyword>
<dbReference type="Proteomes" id="UP001385951">
    <property type="component" value="Unassembled WGS sequence"/>
</dbReference>
<comment type="caution">
    <text evidence="2">The sequence shown here is derived from an EMBL/GenBank/DDBJ whole genome shotgun (WGS) entry which is preliminary data.</text>
</comment>
<accession>A0AAW0G5T5</accession>
<gene>
    <name evidence="2" type="ORF">QCA50_009544</name>
</gene>
<sequence length="259" mass="28287">MNDANIGVDDNREYLERGVQTEDALNVIQLGLATMSITSAERNSEEDFVSPGHIPSDADSLPETQGAYTHPSEMDQVDPATGVQGPEDSTYPGELVDDTLRVLKRQSSKQPRLPSTRTLKSISARVVSLPETAPVYTLKTSTEYIARRVVSNPDGLQGPHLDSDDLLESYEHVHAPRSRVRVETHGTDIPHTPSPPSSPDSVVIISNKPQLSEDFLQKNASKDELSCDYNKANGNSVVFLLLSCLTVVHRMDQLGKVAS</sequence>
<name>A0AAW0G5T5_9APHY</name>
<proteinExistence type="predicted"/>
<evidence type="ECO:0000256" key="1">
    <source>
        <dbReference type="SAM" id="MobiDB-lite"/>
    </source>
</evidence>
<feature type="region of interest" description="Disordered" evidence="1">
    <location>
        <begin position="177"/>
        <end position="201"/>
    </location>
</feature>
<protein>
    <submittedName>
        <fullName evidence="2">Uncharacterized protein</fullName>
    </submittedName>
</protein>
<feature type="compositionally biased region" description="Basic and acidic residues" evidence="1">
    <location>
        <begin position="177"/>
        <end position="188"/>
    </location>
</feature>
<feature type="region of interest" description="Disordered" evidence="1">
    <location>
        <begin position="42"/>
        <end position="94"/>
    </location>
</feature>
<organism evidence="2 3">
    <name type="scientific">Cerrena zonata</name>
    <dbReference type="NCBI Taxonomy" id="2478898"/>
    <lineage>
        <taxon>Eukaryota</taxon>
        <taxon>Fungi</taxon>
        <taxon>Dikarya</taxon>
        <taxon>Basidiomycota</taxon>
        <taxon>Agaricomycotina</taxon>
        <taxon>Agaricomycetes</taxon>
        <taxon>Polyporales</taxon>
        <taxon>Cerrenaceae</taxon>
        <taxon>Cerrena</taxon>
    </lineage>
</organism>
<dbReference type="AlphaFoldDB" id="A0AAW0G5T5"/>
<reference evidence="2 3" key="1">
    <citation type="submission" date="2022-09" db="EMBL/GenBank/DDBJ databases">
        <authorList>
            <person name="Palmer J.M."/>
        </authorList>
    </citation>
    <scope>NUCLEOTIDE SEQUENCE [LARGE SCALE GENOMIC DNA]</scope>
    <source>
        <strain evidence="2 3">DSM 7382</strain>
    </source>
</reference>